<evidence type="ECO:0000313" key="6">
    <source>
        <dbReference type="Proteomes" id="UP000297459"/>
    </source>
</evidence>
<dbReference type="GO" id="GO:0017122">
    <property type="term" value="C:protein N-acetylglucosaminyltransferase complex"/>
    <property type="evidence" value="ECO:0007669"/>
    <property type="project" value="UniProtKB-UniRule"/>
</dbReference>
<dbReference type="GO" id="GO:0031647">
    <property type="term" value="P:regulation of protein stability"/>
    <property type="evidence" value="ECO:0007669"/>
    <property type="project" value="UniProtKB-UniRule"/>
</dbReference>
<accession>A0A4Z1B5J9</accession>
<dbReference type="InterPro" id="IPR014268">
    <property type="entry name" value="GtfB"/>
</dbReference>
<dbReference type="EMBL" id="SRPJ01000005">
    <property type="protein sequence ID" value="TGN26236.1"/>
    <property type="molecule type" value="Genomic_DNA"/>
</dbReference>
<keyword evidence="3 4" id="KW-0472">Membrane</keyword>
<comment type="similarity">
    <text evidence="4">Belongs to the GtfB family.</text>
</comment>
<dbReference type="UniPathway" id="UPA00378"/>
<protein>
    <recommendedName>
        <fullName evidence="4">UDP-N-acetylglucosamine--peptide N-acetylglucosaminyltransferase stabilizing protein GtfB</fullName>
    </recommendedName>
    <alternativeName>
        <fullName evidence="4">Glycosyltransferase stabilizing protein GtfB</fullName>
    </alternativeName>
</protein>
<organism evidence="5 6">
    <name type="scientific">Staphylococcus pragensis</name>
    <dbReference type="NCBI Taxonomy" id="1611836"/>
    <lineage>
        <taxon>Bacteria</taxon>
        <taxon>Bacillati</taxon>
        <taxon>Bacillota</taxon>
        <taxon>Bacilli</taxon>
        <taxon>Bacillales</taxon>
        <taxon>Staphylococcaceae</taxon>
        <taxon>Staphylococcus</taxon>
    </lineage>
</organism>
<comment type="pathway">
    <text evidence="1 4">Protein modification; protein glycosylation.</text>
</comment>
<dbReference type="GO" id="GO:0005886">
    <property type="term" value="C:plasma membrane"/>
    <property type="evidence" value="ECO:0007669"/>
    <property type="project" value="UniProtKB-SubCell"/>
</dbReference>
<comment type="caution">
    <text evidence="5">The sequence shown here is derived from an EMBL/GenBank/DDBJ whole genome shotgun (WGS) entry which is preliminary data.</text>
</comment>
<evidence type="ECO:0000256" key="3">
    <source>
        <dbReference type="ARBA" id="ARBA00023136"/>
    </source>
</evidence>
<comment type="subcellular location">
    <subcellularLocation>
        <location evidence="4">Cell membrane</location>
        <topology evidence="4">Peripheral membrane protein</topology>
    </subcellularLocation>
</comment>
<evidence type="ECO:0000256" key="1">
    <source>
        <dbReference type="ARBA" id="ARBA00004922"/>
    </source>
</evidence>
<dbReference type="NCBIfam" id="TIGR02919">
    <property type="entry name" value="accessory Sec system glycosylation chaperone GtfB"/>
    <property type="match status" value="1"/>
</dbReference>
<comment type="function">
    <text evidence="4">Required for polymorphic O-glycosylation of the serine-rich repeat protein in this bacteria. A stabilizing protein that is part of the accessory SecA2/SecY2 system specifically required to export serine-rich repeat cell wall proteins usually encoded upstream in the same operon. The GtfA-GtfB complex adds GlcNAc from UDP-GlcNAc to the substrate protein, attaching the first sugar residue. Stabilizes the glycosylation activity of GtfA. Has no N-acetylglucosaminyl transferase activity on its own.</text>
</comment>
<keyword evidence="2 4" id="KW-1003">Cell membrane</keyword>
<evidence type="ECO:0000256" key="2">
    <source>
        <dbReference type="ARBA" id="ARBA00022475"/>
    </source>
</evidence>
<reference evidence="5 6" key="1">
    <citation type="submission" date="2019-04" db="EMBL/GenBank/DDBJ databases">
        <title>Genomic characterization of Staphylococcus petrasii strains.</title>
        <authorList>
            <person name="Vrbovska V."/>
            <person name="Kovarovic V."/>
            <person name="Maslanova I."/>
            <person name="Indrakova A."/>
            <person name="Petras P."/>
            <person name="Sedo O."/>
            <person name="Svec P."/>
            <person name="Fisarova L."/>
            <person name="Sedlacek I."/>
            <person name="Doskar J."/>
            <person name="Pantucek R."/>
        </authorList>
    </citation>
    <scope>NUCLEOTIDE SEQUENCE [LARGE SCALE GENOMIC DNA]</scope>
    <source>
        <strain evidence="5 6">CCM 8529</strain>
    </source>
</reference>
<dbReference type="AlphaFoldDB" id="A0A4Z1B5J9"/>
<name>A0A4Z1B5J9_9STAP</name>
<sequence length="443" mass="52559">MRCKMINIYEKFDDKTILLYRSFENSSINNINIVLEDDGFLPFNIFSPYRYFTKEKKERFKPLYFNEVPVPEYWEIKGDNKSAKIMDKGKIRGKIIYKKNIGQSRIVDKVEWLSEDGQLKYVDFYNQQGFRFAQLLYDEFKMKILKRYFDKENNVVIVENFVTKDIILNYNDKNLFFNNKKEFYSYYLSQLEVPKNHILINSLSYPFLTTYSFKEEIVNYKIVWQENIKDSIPDNMKVALKHIKNVEILVPNQEEYHKIVSVVENNDKEKITKSGYVYNFKKDNHFKKNIFILTNSDDIPFLSEIVDHNPEFNFKVAALTEMSSKLMGLDTKKNIKLYPKISNSAVSDLLKESDIYLDINKGNEVLNIIERAFSYQLLIFAFKETAHNSVWIDDSNIFEINNYKALISKINKLNNLNGFKLLLEKQLSHADIIDKEEFVKLLN</sequence>
<evidence type="ECO:0000313" key="5">
    <source>
        <dbReference type="EMBL" id="TGN26236.1"/>
    </source>
</evidence>
<gene>
    <name evidence="4 5" type="primary">gtfB</name>
    <name evidence="5" type="ORF">E2558_09555</name>
</gene>
<dbReference type="Proteomes" id="UP000297459">
    <property type="component" value="Unassembled WGS sequence"/>
</dbReference>
<evidence type="ECO:0000256" key="4">
    <source>
        <dbReference type="HAMAP-Rule" id="MF_01473"/>
    </source>
</evidence>
<keyword evidence="6" id="KW-1185">Reference proteome</keyword>
<comment type="subunit">
    <text evidence="4">Forms a heterotetramer with 2 subunits each of GtfA and GtfB. Part of the accessory SecA2/SecY2 protein translocation apparatus.</text>
</comment>
<dbReference type="HAMAP" id="MF_01473">
    <property type="entry name" value="GtfB"/>
    <property type="match status" value="1"/>
</dbReference>
<proteinExistence type="inferred from homology"/>